<dbReference type="PANTHER" id="PTHR31338:SF16">
    <property type="entry name" value="POLYKETIDE CYCLASE_DEHYDRASE AND LIPID TRANSPORT SUPERFAMILY PROTEIN"/>
    <property type="match status" value="1"/>
</dbReference>
<dbReference type="InterPro" id="IPR052006">
    <property type="entry name" value="MLP-like"/>
</dbReference>
<dbReference type="InterPro" id="IPR023393">
    <property type="entry name" value="START-like_dom_sf"/>
</dbReference>
<dbReference type="Pfam" id="PF00407">
    <property type="entry name" value="Bet_v_1"/>
    <property type="match status" value="1"/>
</dbReference>
<dbReference type="SMR" id="A0A1S3EEN6"/>
<comment type="similarity">
    <text evidence="1">Belongs to the MLP family.</text>
</comment>
<dbReference type="PANTHER" id="PTHR31338">
    <property type="entry name" value="POLYKETIDE CYCLASE/DEHYDRASE AND LIPID TRANSPORT SUPERFAMILY PROTEIN"/>
    <property type="match status" value="1"/>
</dbReference>
<gene>
    <name evidence="4" type="primary">LOC105852647</name>
</gene>
<dbReference type="SUPFAM" id="SSF55961">
    <property type="entry name" value="Bet v1-like"/>
    <property type="match status" value="1"/>
</dbReference>
<dbReference type="Proteomes" id="UP000087171">
    <property type="component" value="Chromosome Ca7"/>
</dbReference>
<dbReference type="AlphaFoldDB" id="A0A1S3EEN6"/>
<dbReference type="STRING" id="3827.A0A1S3EEN6"/>
<reference evidence="3" key="1">
    <citation type="journal article" date="2013" name="Nat. Biotechnol.">
        <title>Draft genome sequence of chickpea (Cicer arietinum) provides a resource for trait improvement.</title>
        <authorList>
            <person name="Varshney R.K."/>
            <person name="Song C."/>
            <person name="Saxena R.K."/>
            <person name="Azam S."/>
            <person name="Yu S."/>
            <person name="Sharpe A.G."/>
            <person name="Cannon S."/>
            <person name="Baek J."/>
            <person name="Rosen B.D."/>
            <person name="Tar'an B."/>
            <person name="Millan T."/>
            <person name="Zhang X."/>
            <person name="Ramsay L.D."/>
            <person name="Iwata A."/>
            <person name="Wang Y."/>
            <person name="Nelson W."/>
            <person name="Farmer A.D."/>
            <person name="Gaur P.M."/>
            <person name="Soderlund C."/>
            <person name="Penmetsa R.V."/>
            <person name="Xu C."/>
            <person name="Bharti A.K."/>
            <person name="He W."/>
            <person name="Winter P."/>
            <person name="Zhao S."/>
            <person name="Hane J.K."/>
            <person name="Carrasquilla-Garcia N."/>
            <person name="Condie J.A."/>
            <person name="Upadhyaya H.D."/>
            <person name="Luo M.C."/>
            <person name="Thudi M."/>
            <person name="Gowda C.L."/>
            <person name="Singh N.P."/>
            <person name="Lichtenzveig J."/>
            <person name="Gali K.K."/>
            <person name="Rubio J."/>
            <person name="Nadarajan N."/>
            <person name="Dolezel J."/>
            <person name="Bansal K.C."/>
            <person name="Xu X."/>
            <person name="Edwards D."/>
            <person name="Zhang G."/>
            <person name="Kahl G."/>
            <person name="Gil J."/>
            <person name="Singh K.B."/>
            <person name="Datta S.K."/>
            <person name="Jackson S.A."/>
            <person name="Wang J."/>
            <person name="Cook D.R."/>
        </authorList>
    </citation>
    <scope>NUCLEOTIDE SEQUENCE [LARGE SCALE GENOMIC DNA]</scope>
    <source>
        <strain evidence="3">cv. CDC Frontier</strain>
    </source>
</reference>
<dbReference type="CDD" id="cd07816">
    <property type="entry name" value="Bet_v1-like"/>
    <property type="match status" value="1"/>
</dbReference>
<evidence type="ECO:0000256" key="1">
    <source>
        <dbReference type="ARBA" id="ARBA00038242"/>
    </source>
</evidence>
<protein>
    <submittedName>
        <fullName evidence="4">MLP-like protein 28</fullName>
    </submittedName>
</protein>
<accession>A0A1S3EEN6</accession>
<dbReference type="SMART" id="SM01037">
    <property type="entry name" value="Bet_v_1"/>
    <property type="match status" value="1"/>
</dbReference>
<dbReference type="GeneID" id="105852647"/>
<evidence type="ECO:0000313" key="3">
    <source>
        <dbReference type="Proteomes" id="UP000087171"/>
    </source>
</evidence>
<sequence length="152" mass="17576">MVLAGKISTEVGVRASADKFFHLFSKKLHDVQNHCERVHETILHEGDDWHVSDSVKQWTYVIDGKVHTCKESVEEIDEENKKLTFKLFGGDIDEHYKIFKLIIEVIDKADGSASVKWTIEYEKIHEDYDPPNGYMDYFAKCTKDMDAHLVNA</sequence>
<dbReference type="KEGG" id="cam:105852647"/>
<name>A0A1S3EEN6_CICAR</name>
<keyword evidence="3" id="KW-1185">Reference proteome</keyword>
<reference evidence="4" key="2">
    <citation type="submission" date="2025-08" db="UniProtKB">
        <authorList>
            <consortium name="RefSeq"/>
        </authorList>
    </citation>
    <scope>IDENTIFICATION</scope>
    <source>
        <tissue evidence="4">Etiolated seedlings</tissue>
    </source>
</reference>
<dbReference type="GO" id="GO:0006952">
    <property type="term" value="P:defense response"/>
    <property type="evidence" value="ECO:0007669"/>
    <property type="project" value="InterPro"/>
</dbReference>
<dbReference type="InterPro" id="IPR000916">
    <property type="entry name" value="Bet_v_I/MLP"/>
</dbReference>
<proteinExistence type="inferred from homology"/>
<dbReference type="Gene3D" id="3.30.530.20">
    <property type="match status" value="1"/>
</dbReference>
<organism evidence="3 4">
    <name type="scientific">Cicer arietinum</name>
    <name type="common">Chickpea</name>
    <name type="synonym">Garbanzo</name>
    <dbReference type="NCBI Taxonomy" id="3827"/>
    <lineage>
        <taxon>Eukaryota</taxon>
        <taxon>Viridiplantae</taxon>
        <taxon>Streptophyta</taxon>
        <taxon>Embryophyta</taxon>
        <taxon>Tracheophyta</taxon>
        <taxon>Spermatophyta</taxon>
        <taxon>Magnoliopsida</taxon>
        <taxon>eudicotyledons</taxon>
        <taxon>Gunneridae</taxon>
        <taxon>Pentapetalae</taxon>
        <taxon>rosids</taxon>
        <taxon>fabids</taxon>
        <taxon>Fabales</taxon>
        <taxon>Fabaceae</taxon>
        <taxon>Papilionoideae</taxon>
        <taxon>50 kb inversion clade</taxon>
        <taxon>NPAAA clade</taxon>
        <taxon>Hologalegina</taxon>
        <taxon>IRL clade</taxon>
        <taxon>Cicereae</taxon>
        <taxon>Cicer</taxon>
    </lineage>
</organism>
<evidence type="ECO:0000259" key="2">
    <source>
        <dbReference type="SMART" id="SM01037"/>
    </source>
</evidence>
<dbReference type="OrthoDB" id="1847301at2759"/>
<feature type="domain" description="Bet v I/Major latex protein" evidence="2">
    <location>
        <begin position="2"/>
        <end position="152"/>
    </location>
</feature>
<dbReference type="RefSeq" id="XP_012574302.1">
    <property type="nucleotide sequence ID" value="XM_012718848.2"/>
</dbReference>
<evidence type="ECO:0000313" key="4">
    <source>
        <dbReference type="RefSeq" id="XP_012574302.1"/>
    </source>
</evidence>